<keyword evidence="3 6" id="KW-0812">Transmembrane</keyword>
<evidence type="ECO:0000256" key="6">
    <source>
        <dbReference type="SAM" id="Phobius"/>
    </source>
</evidence>
<name>A0A0Q9XNL0_9BACI</name>
<dbReference type="Proteomes" id="UP000053881">
    <property type="component" value="Unassembled WGS sequence"/>
</dbReference>
<evidence type="ECO:0000256" key="5">
    <source>
        <dbReference type="ARBA" id="ARBA00023136"/>
    </source>
</evidence>
<evidence type="ECO:0000256" key="2">
    <source>
        <dbReference type="ARBA" id="ARBA00006143"/>
    </source>
</evidence>
<reference evidence="8 9" key="1">
    <citation type="submission" date="2015-06" db="EMBL/GenBank/DDBJ databases">
        <title>Genome sequencing project of Bacillus galactosidilyticus PL133.</title>
        <authorList>
            <person name="Gaiero J."/>
            <person name="Nicol R."/>
            <person name="Habash M."/>
        </authorList>
    </citation>
    <scope>NUCLEOTIDE SEQUENCE [LARGE SCALE GENOMIC DNA]</scope>
    <source>
        <strain evidence="8 9">PL133</strain>
    </source>
</reference>
<organism evidence="8 9">
    <name type="scientific">Lederbergia galactosidilytica</name>
    <dbReference type="NCBI Taxonomy" id="217031"/>
    <lineage>
        <taxon>Bacteria</taxon>
        <taxon>Bacillati</taxon>
        <taxon>Bacillota</taxon>
        <taxon>Bacilli</taxon>
        <taxon>Bacillales</taxon>
        <taxon>Bacillaceae</taxon>
        <taxon>Lederbergia</taxon>
    </lineage>
</organism>
<evidence type="ECO:0000259" key="7">
    <source>
        <dbReference type="Pfam" id="PF02683"/>
    </source>
</evidence>
<accession>A0A0Q9XNL0</accession>
<dbReference type="AlphaFoldDB" id="A0A0Q9XNL0"/>
<evidence type="ECO:0000256" key="4">
    <source>
        <dbReference type="ARBA" id="ARBA00022989"/>
    </source>
</evidence>
<feature type="transmembrane region" description="Helical" evidence="6">
    <location>
        <begin position="138"/>
        <end position="171"/>
    </location>
</feature>
<protein>
    <submittedName>
        <fullName evidence="8">Cytochrome C biogenesis protein CcdA</fullName>
    </submittedName>
</protein>
<evidence type="ECO:0000256" key="3">
    <source>
        <dbReference type="ARBA" id="ARBA00022692"/>
    </source>
</evidence>
<feature type="transmembrane region" description="Helical" evidence="6">
    <location>
        <begin position="177"/>
        <end position="198"/>
    </location>
</feature>
<feature type="transmembrane region" description="Helical" evidence="6">
    <location>
        <begin position="66"/>
        <end position="95"/>
    </location>
</feature>
<keyword evidence="4 6" id="KW-1133">Transmembrane helix</keyword>
<gene>
    <name evidence="8" type="ORF">ACA29_20990</name>
</gene>
<feature type="domain" description="Cytochrome C biogenesis protein transmembrane" evidence="7">
    <location>
        <begin position="30"/>
        <end position="226"/>
    </location>
</feature>
<comment type="subcellular location">
    <subcellularLocation>
        <location evidence="1">Membrane</location>
        <topology evidence="1">Multi-pass membrane protein</topology>
    </subcellularLocation>
</comment>
<dbReference type="PANTHER" id="PTHR31272">
    <property type="entry name" value="CYTOCHROME C-TYPE BIOGENESIS PROTEIN HI_1454-RELATED"/>
    <property type="match status" value="1"/>
</dbReference>
<evidence type="ECO:0000256" key="1">
    <source>
        <dbReference type="ARBA" id="ARBA00004141"/>
    </source>
</evidence>
<feature type="transmembrane region" description="Helical" evidence="6">
    <location>
        <begin position="107"/>
        <end position="126"/>
    </location>
</feature>
<keyword evidence="5 6" id="KW-0472">Membrane</keyword>
<dbReference type="Pfam" id="PF02683">
    <property type="entry name" value="DsbD_TM"/>
    <property type="match status" value="1"/>
</dbReference>
<dbReference type="PATRIC" id="fig|217031.4.peg.7128"/>
<dbReference type="PANTHER" id="PTHR31272:SF4">
    <property type="entry name" value="CYTOCHROME C-TYPE BIOGENESIS PROTEIN HI_1454-RELATED"/>
    <property type="match status" value="1"/>
</dbReference>
<evidence type="ECO:0000313" key="8">
    <source>
        <dbReference type="EMBL" id="KRG09709.1"/>
    </source>
</evidence>
<feature type="transmembrane region" description="Helical" evidence="6">
    <location>
        <begin position="218"/>
        <end position="242"/>
    </location>
</feature>
<comment type="caution">
    <text evidence="8">The sequence shown here is derived from an EMBL/GenBank/DDBJ whole genome shotgun (WGS) entry which is preliminary data.</text>
</comment>
<dbReference type="GO" id="GO:0016020">
    <property type="term" value="C:membrane"/>
    <property type="evidence" value="ECO:0007669"/>
    <property type="project" value="UniProtKB-SubCell"/>
</dbReference>
<dbReference type="EMBL" id="LGPB01000137">
    <property type="protein sequence ID" value="KRG09709.1"/>
    <property type="molecule type" value="Genomic_DNA"/>
</dbReference>
<dbReference type="GO" id="GO:0017004">
    <property type="term" value="P:cytochrome complex assembly"/>
    <property type="evidence" value="ECO:0007669"/>
    <property type="project" value="InterPro"/>
</dbReference>
<comment type="similarity">
    <text evidence="2">Belongs to the DsbD family.</text>
</comment>
<sequence length="248" mass="27753">MSGDINLFLAFGAGFLSFISPCCLPLYLSFISPCCLPLYPAFLSYITGMSVSEIKSENAMFKRRSMLHTLFFLLGFSIIFIVLGFSTTFIGHFFIQYQDLIRRIGSIFIVFFGLVITGIISFDFMMKERRFEFKNRPAGYLGSTLIGMAFAAGWTPCTGPILMVVLGLIASNPGAGVIYMIAYTLGFAIPFFILSFFIGRMNWIRKHNVKIMKIGGIIMILVGILLFFDGLTFIIGIFQLLFGDFIGF</sequence>
<dbReference type="InterPro" id="IPR051790">
    <property type="entry name" value="Cytochrome_c-biogenesis_DsbD"/>
</dbReference>
<dbReference type="InterPro" id="IPR003834">
    <property type="entry name" value="Cyt_c_assmbl_TM_dom"/>
</dbReference>
<proteinExistence type="inferred from homology"/>
<evidence type="ECO:0000313" key="9">
    <source>
        <dbReference type="Proteomes" id="UP000053881"/>
    </source>
</evidence>